<dbReference type="RefSeq" id="WP_390271964.1">
    <property type="nucleotide sequence ID" value="NZ_JBHRSA010000041.1"/>
</dbReference>
<organism evidence="2 3">
    <name type="scientific">Virgibacillus xinjiangensis</name>
    <dbReference type="NCBI Taxonomy" id="393090"/>
    <lineage>
        <taxon>Bacteria</taxon>
        <taxon>Bacillati</taxon>
        <taxon>Bacillota</taxon>
        <taxon>Bacilli</taxon>
        <taxon>Bacillales</taxon>
        <taxon>Bacillaceae</taxon>
        <taxon>Virgibacillus</taxon>
    </lineage>
</organism>
<reference evidence="3" key="1">
    <citation type="journal article" date="2019" name="Int. J. Syst. Evol. Microbiol.">
        <title>The Global Catalogue of Microorganisms (GCM) 10K type strain sequencing project: providing services to taxonomists for standard genome sequencing and annotation.</title>
        <authorList>
            <consortium name="The Broad Institute Genomics Platform"/>
            <consortium name="The Broad Institute Genome Sequencing Center for Infectious Disease"/>
            <person name="Wu L."/>
            <person name="Ma J."/>
        </authorList>
    </citation>
    <scope>NUCLEOTIDE SEQUENCE [LARGE SCALE GENOMIC DNA]</scope>
    <source>
        <strain evidence="3">KCTC 13128</strain>
    </source>
</reference>
<evidence type="ECO:0000256" key="1">
    <source>
        <dbReference type="SAM" id="Phobius"/>
    </source>
</evidence>
<dbReference type="Proteomes" id="UP001595279">
    <property type="component" value="Unassembled WGS sequence"/>
</dbReference>
<feature type="transmembrane region" description="Helical" evidence="1">
    <location>
        <begin position="35"/>
        <end position="55"/>
    </location>
</feature>
<comment type="caution">
    <text evidence="2">The sequence shown here is derived from an EMBL/GenBank/DDBJ whole genome shotgun (WGS) entry which is preliminary data.</text>
</comment>
<sequence length="60" mass="6238">MKYIMTIVWALLISFAISYVLTSMGGEPFAVMDSVILAGILSVAVFVLGGGALGGQSEQN</sequence>
<dbReference type="InterPro" id="IPR021324">
    <property type="entry name" value="DUF2929"/>
</dbReference>
<protein>
    <submittedName>
        <fullName evidence="2">DUF2929 family protein</fullName>
    </submittedName>
</protein>
<accession>A0ABV7CWJ1</accession>
<evidence type="ECO:0000313" key="3">
    <source>
        <dbReference type="Proteomes" id="UP001595279"/>
    </source>
</evidence>
<name>A0ABV7CWJ1_9BACI</name>
<evidence type="ECO:0000313" key="2">
    <source>
        <dbReference type="EMBL" id="MFC3040589.1"/>
    </source>
</evidence>
<dbReference type="EMBL" id="JBHRSA010000041">
    <property type="protein sequence ID" value="MFC3040589.1"/>
    <property type="molecule type" value="Genomic_DNA"/>
</dbReference>
<dbReference type="Pfam" id="PF11151">
    <property type="entry name" value="DUF2929"/>
    <property type="match status" value="1"/>
</dbReference>
<keyword evidence="1" id="KW-0472">Membrane</keyword>
<keyword evidence="1" id="KW-0812">Transmembrane</keyword>
<keyword evidence="3" id="KW-1185">Reference proteome</keyword>
<keyword evidence="1" id="KW-1133">Transmembrane helix</keyword>
<proteinExistence type="predicted"/>
<gene>
    <name evidence="2" type="ORF">ACFOGI_10060</name>
</gene>